<evidence type="ECO:0000313" key="2">
    <source>
        <dbReference type="Proteomes" id="UP000838412"/>
    </source>
</evidence>
<organism evidence="1 2">
    <name type="scientific">Branchiostoma lanceolatum</name>
    <name type="common">Common lancelet</name>
    <name type="synonym">Amphioxus lanceolatum</name>
    <dbReference type="NCBI Taxonomy" id="7740"/>
    <lineage>
        <taxon>Eukaryota</taxon>
        <taxon>Metazoa</taxon>
        <taxon>Chordata</taxon>
        <taxon>Cephalochordata</taxon>
        <taxon>Leptocardii</taxon>
        <taxon>Amphioxiformes</taxon>
        <taxon>Branchiostomatidae</taxon>
        <taxon>Branchiostoma</taxon>
    </lineage>
</organism>
<evidence type="ECO:0000313" key="1">
    <source>
        <dbReference type="EMBL" id="CAH1262321.1"/>
    </source>
</evidence>
<accession>A0A8J9ZUN8</accession>
<dbReference type="AlphaFoldDB" id="A0A8J9ZUN8"/>
<name>A0A8J9ZUN8_BRALA</name>
<dbReference type="Proteomes" id="UP000838412">
    <property type="component" value="Chromosome 4"/>
</dbReference>
<keyword evidence="2" id="KW-1185">Reference proteome</keyword>
<gene>
    <name evidence="1" type="primary">Hypp2542</name>
    <name evidence="1" type="ORF">BLAG_LOCUS17434</name>
</gene>
<sequence length="82" mass="9328">MPQSRQGTAATALYVCASQERERAQTGSCGGLRDLTLHRDLHRHWQLIYPEPSFCYSQDIFTSCGGVVSRPFHHTDAYIKSW</sequence>
<proteinExistence type="predicted"/>
<dbReference type="EMBL" id="OV696689">
    <property type="protein sequence ID" value="CAH1262321.1"/>
    <property type="molecule type" value="Genomic_DNA"/>
</dbReference>
<reference evidence="1" key="1">
    <citation type="submission" date="2022-01" db="EMBL/GenBank/DDBJ databases">
        <authorList>
            <person name="Braso-Vives M."/>
        </authorList>
    </citation>
    <scope>NUCLEOTIDE SEQUENCE</scope>
</reference>
<protein>
    <submittedName>
        <fullName evidence="1">Hypp2542 protein</fullName>
    </submittedName>
</protein>